<dbReference type="InterPro" id="IPR018086">
    <property type="entry name" value="NADH_UbQ_OxRdtase_su1_CS"/>
</dbReference>
<dbReference type="PROSITE" id="PS00668">
    <property type="entry name" value="COMPLEX1_ND1_2"/>
    <property type="match status" value="1"/>
</dbReference>
<keyword evidence="6 9" id="KW-0472">Membrane</keyword>
<dbReference type="GO" id="GO:0009060">
    <property type="term" value="P:aerobic respiration"/>
    <property type="evidence" value="ECO:0007669"/>
    <property type="project" value="TreeGrafter"/>
</dbReference>
<dbReference type="InterPro" id="IPR001694">
    <property type="entry name" value="NADH_UbQ_OxRdtase_su1/FPO"/>
</dbReference>
<reference evidence="10" key="1">
    <citation type="journal article" date="2014" name="Mitochondrial DNA">
        <title>The complete mitochondrial genome of the deep-sea sponge Poecillastra laminaris (Astrophorida, Vulcanellidae).</title>
        <authorList>
            <person name="Zeng C."/>
            <person name="Thomas L.J."/>
            <person name="Kelly M."/>
            <person name="Gardner J.P."/>
        </authorList>
    </citation>
    <scope>NUCLEOTIDE SEQUENCE</scope>
</reference>
<keyword evidence="4 7" id="KW-0812">Transmembrane</keyword>
<dbReference type="PANTHER" id="PTHR11432">
    <property type="entry name" value="NADH DEHYDROGENASE SUBUNIT 1"/>
    <property type="match status" value="1"/>
</dbReference>
<dbReference type="GO" id="GO:0005743">
    <property type="term" value="C:mitochondrial inner membrane"/>
    <property type="evidence" value="ECO:0007669"/>
    <property type="project" value="UniProtKB-SubCell"/>
</dbReference>
<feature type="transmembrane region" description="Helical" evidence="9">
    <location>
        <begin position="6"/>
        <end position="24"/>
    </location>
</feature>
<feature type="transmembrane region" description="Helical" evidence="9">
    <location>
        <begin position="224"/>
        <end position="251"/>
    </location>
</feature>
<evidence type="ECO:0000256" key="9">
    <source>
        <dbReference type="SAM" id="Phobius"/>
    </source>
</evidence>
<dbReference type="PANTHER" id="PTHR11432:SF3">
    <property type="entry name" value="NADH-UBIQUINONE OXIDOREDUCTASE CHAIN 1"/>
    <property type="match status" value="1"/>
</dbReference>
<name>A0A0U1XFN6_9METZ</name>
<dbReference type="GeneID" id="20834819"/>
<gene>
    <name evidence="10" type="primary">ND1</name>
</gene>
<geneLocation type="mitochondrion" evidence="10"/>
<feature type="transmembrane region" description="Helical" evidence="9">
    <location>
        <begin position="263"/>
        <end position="283"/>
    </location>
</feature>
<evidence type="ECO:0000256" key="4">
    <source>
        <dbReference type="ARBA" id="ARBA00022692"/>
    </source>
</evidence>
<comment type="subcellular location">
    <subcellularLocation>
        <location evidence="1">Membrane</location>
        <topology evidence="1">Multi-pass membrane protein</topology>
    </subcellularLocation>
    <subcellularLocation>
        <location evidence="7">Mitochondrion inner membrane</location>
        <topology evidence="7">Multi-pass membrane protein</topology>
    </subcellularLocation>
</comment>
<dbReference type="HAMAP" id="MF_01350">
    <property type="entry name" value="NDH1_NuoH"/>
    <property type="match status" value="1"/>
</dbReference>
<dbReference type="NCBIfam" id="NF004741">
    <property type="entry name" value="PRK06076.1-2"/>
    <property type="match status" value="1"/>
</dbReference>
<evidence type="ECO:0000256" key="7">
    <source>
        <dbReference type="RuleBase" id="RU000471"/>
    </source>
</evidence>
<feature type="transmembrane region" description="Helical" evidence="9">
    <location>
        <begin position="303"/>
        <end position="324"/>
    </location>
</feature>
<feature type="transmembrane region" description="Helical" evidence="9">
    <location>
        <begin position="103"/>
        <end position="123"/>
    </location>
</feature>
<keyword evidence="8 10" id="KW-0496">Mitochondrion</keyword>
<feature type="transmembrane region" description="Helical" evidence="9">
    <location>
        <begin position="176"/>
        <end position="195"/>
    </location>
</feature>
<dbReference type="Pfam" id="PF00146">
    <property type="entry name" value="NADHdh"/>
    <property type="match status" value="1"/>
</dbReference>
<proteinExistence type="inferred from homology"/>
<keyword evidence="7" id="KW-0520">NAD</keyword>
<evidence type="ECO:0000313" key="10">
    <source>
        <dbReference type="EMBL" id="AIT59114.1"/>
    </source>
</evidence>
<dbReference type="EMBL" id="KM362735">
    <property type="protein sequence ID" value="AIT59114.1"/>
    <property type="molecule type" value="Genomic_DNA"/>
</dbReference>
<evidence type="ECO:0000256" key="5">
    <source>
        <dbReference type="ARBA" id="ARBA00022989"/>
    </source>
</evidence>
<comment type="catalytic activity">
    <reaction evidence="8">
        <text>a ubiquinone + NADH + 5 H(+)(in) = a ubiquinol + NAD(+) + 4 H(+)(out)</text>
        <dbReference type="Rhea" id="RHEA:29091"/>
        <dbReference type="Rhea" id="RHEA-COMP:9565"/>
        <dbReference type="Rhea" id="RHEA-COMP:9566"/>
        <dbReference type="ChEBI" id="CHEBI:15378"/>
        <dbReference type="ChEBI" id="CHEBI:16389"/>
        <dbReference type="ChEBI" id="CHEBI:17976"/>
        <dbReference type="ChEBI" id="CHEBI:57540"/>
        <dbReference type="ChEBI" id="CHEBI:57945"/>
        <dbReference type="EC" id="7.1.1.2"/>
    </reaction>
</comment>
<dbReference type="PROSITE" id="PS00667">
    <property type="entry name" value="COMPLEX1_ND1_1"/>
    <property type="match status" value="1"/>
</dbReference>
<evidence type="ECO:0000256" key="3">
    <source>
        <dbReference type="ARBA" id="ARBA00021009"/>
    </source>
</evidence>
<dbReference type="RefSeq" id="YP_009093887.1">
    <property type="nucleotide sequence ID" value="NC_025335.1"/>
</dbReference>
<keyword evidence="8" id="KW-0830">Ubiquinone</keyword>
<comment type="similarity">
    <text evidence="2 7">Belongs to the complex I subunit 1 family.</text>
</comment>
<dbReference type="GO" id="GO:0008137">
    <property type="term" value="F:NADH dehydrogenase (ubiquinone) activity"/>
    <property type="evidence" value="ECO:0007669"/>
    <property type="project" value="UniProtKB-EC"/>
</dbReference>
<dbReference type="AlphaFoldDB" id="A0A0U1XFN6"/>
<feature type="transmembrane region" description="Helical" evidence="9">
    <location>
        <begin position="70"/>
        <end position="91"/>
    </location>
</feature>
<evidence type="ECO:0000256" key="1">
    <source>
        <dbReference type="ARBA" id="ARBA00004141"/>
    </source>
</evidence>
<accession>A0A0U1XFN6</accession>
<keyword evidence="5 9" id="KW-1133">Transmembrane helix</keyword>
<sequence>MGIVVLKIVVILVSLLISIAYLTLAERKVLGYMQIRKGPNVVGVYGLLQPLADGLKLFIKEIIFPNHANTLIYIVAPILSLTLAFVAWGVIPYGPGVVLSDLGIGILYLFVVSSISVYAVLMSGWSSNSKYAFLGAIRAAAQMISYEVSIGLIIIAVVLCVGSLSLSEIVMVQENIAFIFPLFPAAVMFFVSVLAETNRVPFDLTEGESELVSGFNVEYSSMSFALFFLAEYCHIILMAAFGVLLFLSGWLLPFSIFGMTPSFLNFPWFATKTVIIVFLFIWIRATYPRIRYDQLMTLLWKSYLPLSGGFVVLVSGILIGESAFPPA</sequence>
<dbReference type="GO" id="GO:0003954">
    <property type="term" value="F:NADH dehydrogenase activity"/>
    <property type="evidence" value="ECO:0007669"/>
    <property type="project" value="TreeGrafter"/>
</dbReference>
<feature type="transmembrane region" description="Helical" evidence="9">
    <location>
        <begin position="144"/>
        <end position="164"/>
    </location>
</feature>
<evidence type="ECO:0000256" key="8">
    <source>
        <dbReference type="RuleBase" id="RU000473"/>
    </source>
</evidence>
<evidence type="ECO:0000256" key="2">
    <source>
        <dbReference type="ARBA" id="ARBA00010535"/>
    </source>
</evidence>
<protein>
    <recommendedName>
        <fullName evidence="3 8">NADH-ubiquinone oxidoreductase chain 1</fullName>
        <ecNumber evidence="8">7.1.1.2</ecNumber>
    </recommendedName>
</protein>
<evidence type="ECO:0000256" key="6">
    <source>
        <dbReference type="ARBA" id="ARBA00023136"/>
    </source>
</evidence>
<organism evidence="10">
    <name type="scientific">Poecillastra laminaris</name>
    <dbReference type="NCBI Taxonomy" id="1336882"/>
    <lineage>
        <taxon>Eukaryota</taxon>
        <taxon>Metazoa</taxon>
        <taxon>Porifera</taxon>
        <taxon>Demospongiae</taxon>
        <taxon>Heteroscleromorpha</taxon>
        <taxon>Tetractinellida</taxon>
        <taxon>Astrophorina</taxon>
        <taxon>Vulcanellidae</taxon>
        <taxon>Poecillastra</taxon>
    </lineage>
</organism>
<dbReference type="EC" id="7.1.1.2" evidence="8"/>